<feature type="region of interest" description="Disordered" evidence="8">
    <location>
        <begin position="533"/>
        <end position="556"/>
    </location>
</feature>
<accession>A0A8A3PNB0</accession>
<evidence type="ECO:0000256" key="6">
    <source>
        <dbReference type="ARBA" id="ARBA00023180"/>
    </source>
</evidence>
<proteinExistence type="inferred from homology"/>
<name>A0A8A3PNB0_9HELO</name>
<dbReference type="PROSITE" id="PS00560">
    <property type="entry name" value="CARBOXYPEPT_SER_HIS"/>
    <property type="match status" value="1"/>
</dbReference>
<dbReference type="Pfam" id="PF00450">
    <property type="entry name" value="Peptidase_S10"/>
    <property type="match status" value="1"/>
</dbReference>
<dbReference type="Gene3D" id="3.40.50.1820">
    <property type="entry name" value="alpha/beta hydrolase"/>
    <property type="match status" value="1"/>
</dbReference>
<sequence length="567" mass="63357">MRFSTVVSTLAVADGIAHAGFHSGRSWRHVGMQDRHIPRVKEPSLNREQQSEKRTTTTNFPYLTNATAKFSVNGAAIPDVDWDVGESYAGLLPISKNPDEERQLYFWFYPSTNEMASDEILIWLNGGPGCSSLEGVFQENGPWTWRYGTYRPVKNPWSWTNLTNVVWVEQPVGTGFSQGTPTATGEQDLAEQFLGFWENFVDTFNLKGRKVYIAGESYAGFYVPYIADAMFNKNDTSTYYNLEATMIYDPTLLNAIPEEQIPSVPFVEYWKGLFPFNDSFVEQIHNISDSCGYTDYLAKYLTFPPPGPHPSLTTLPGTDERGYTTPDCDVFSLIYDAAIRLNPCWDIYQVATTCPMLWDNLGFPGSQAYIPEGATIYFNRTDVQKAINAPIGEWTTCSTNPVFINGTDTADAPSLTVLPSVIERSKRTIIGHGALDMIMMANGTLLTIQNMTWHNAQGFQTKPTDPFYVPYHNELSDSSVAGSGVMGTTHTERNLTFVYINLSGHMVPQYAPSASYRTLEYLLGRIESLTSTEPFTTQKDVPQSMQPSGHGTAPPIKRQLGAMEMEF</sequence>
<dbReference type="PRINTS" id="PR00724">
    <property type="entry name" value="CRBOXYPTASEC"/>
</dbReference>
<dbReference type="InterPro" id="IPR001563">
    <property type="entry name" value="Peptidase_S10"/>
</dbReference>
<keyword evidence="2 7" id="KW-0121">Carboxypeptidase</keyword>
<dbReference type="AlphaFoldDB" id="A0A8A3PNB0"/>
<keyword evidence="4" id="KW-0732">Signal</keyword>
<evidence type="ECO:0000313" key="9">
    <source>
        <dbReference type="EMBL" id="QSZ36493.1"/>
    </source>
</evidence>
<reference evidence="9" key="1">
    <citation type="submission" date="2020-10" db="EMBL/GenBank/DDBJ databases">
        <title>Genome Sequence of Monilinia vaccinii-corymbosi Sheds Light on Mummy Berry Disease Infection of Blueberry and Mating Type.</title>
        <authorList>
            <person name="Yow A.G."/>
            <person name="Zhang Y."/>
            <person name="Bansal K."/>
            <person name="Eacker S.M."/>
            <person name="Sullivan S."/>
            <person name="Liachko I."/>
            <person name="Cubeta M.A."/>
            <person name="Rollins J.A."/>
            <person name="Ashrafi H."/>
        </authorList>
    </citation>
    <scope>NUCLEOTIDE SEQUENCE</scope>
    <source>
        <strain evidence="9">RL-1</strain>
    </source>
</reference>
<evidence type="ECO:0000256" key="7">
    <source>
        <dbReference type="RuleBase" id="RU361156"/>
    </source>
</evidence>
<dbReference type="EMBL" id="CP063411">
    <property type="protein sequence ID" value="QSZ36493.1"/>
    <property type="molecule type" value="Genomic_DNA"/>
</dbReference>
<organism evidence="9 10">
    <name type="scientific">Monilinia vaccinii-corymbosi</name>
    <dbReference type="NCBI Taxonomy" id="61207"/>
    <lineage>
        <taxon>Eukaryota</taxon>
        <taxon>Fungi</taxon>
        <taxon>Dikarya</taxon>
        <taxon>Ascomycota</taxon>
        <taxon>Pezizomycotina</taxon>
        <taxon>Leotiomycetes</taxon>
        <taxon>Helotiales</taxon>
        <taxon>Sclerotiniaceae</taxon>
        <taxon>Monilinia</taxon>
    </lineage>
</organism>
<dbReference type="InterPro" id="IPR029058">
    <property type="entry name" value="AB_hydrolase_fold"/>
</dbReference>
<dbReference type="GO" id="GO:0004185">
    <property type="term" value="F:serine-type carboxypeptidase activity"/>
    <property type="evidence" value="ECO:0007669"/>
    <property type="project" value="UniProtKB-UniRule"/>
</dbReference>
<dbReference type="InterPro" id="IPR018202">
    <property type="entry name" value="Ser_caboxypep_ser_AS"/>
</dbReference>
<evidence type="ECO:0000256" key="4">
    <source>
        <dbReference type="ARBA" id="ARBA00022729"/>
    </source>
</evidence>
<keyword evidence="3 7" id="KW-0645">Protease</keyword>
<dbReference type="PANTHER" id="PTHR11802:SF479">
    <property type="entry name" value="CARBOXYPEPTIDASE"/>
    <property type="match status" value="1"/>
</dbReference>
<dbReference type="PANTHER" id="PTHR11802">
    <property type="entry name" value="SERINE PROTEASE FAMILY S10 SERINE CARBOXYPEPTIDASE"/>
    <property type="match status" value="1"/>
</dbReference>
<dbReference type="EC" id="3.4.16.-" evidence="7"/>
<evidence type="ECO:0000256" key="8">
    <source>
        <dbReference type="SAM" id="MobiDB-lite"/>
    </source>
</evidence>
<evidence type="ECO:0000256" key="5">
    <source>
        <dbReference type="ARBA" id="ARBA00022801"/>
    </source>
</evidence>
<gene>
    <name evidence="9" type="ORF">DSL72_006373</name>
</gene>
<dbReference type="InterPro" id="IPR033124">
    <property type="entry name" value="Ser_caboxypep_his_AS"/>
</dbReference>
<evidence type="ECO:0000256" key="3">
    <source>
        <dbReference type="ARBA" id="ARBA00022670"/>
    </source>
</evidence>
<keyword evidence="5 7" id="KW-0378">Hydrolase</keyword>
<protein>
    <recommendedName>
        <fullName evidence="7">Carboxypeptidase</fullName>
        <ecNumber evidence="7">3.4.16.-</ecNumber>
    </recommendedName>
</protein>
<keyword evidence="6" id="KW-0325">Glycoprotein</keyword>
<dbReference type="OrthoDB" id="443318at2759"/>
<dbReference type="FunFam" id="3.40.50.1820:FF:000118">
    <property type="entry name" value="Carboxypeptidase"/>
    <property type="match status" value="1"/>
</dbReference>
<dbReference type="SUPFAM" id="SSF53474">
    <property type="entry name" value="alpha/beta-Hydrolases"/>
    <property type="match status" value="1"/>
</dbReference>
<comment type="similarity">
    <text evidence="1 7">Belongs to the peptidase S10 family.</text>
</comment>
<keyword evidence="10" id="KW-1185">Reference proteome</keyword>
<dbReference type="PROSITE" id="PS00131">
    <property type="entry name" value="CARBOXYPEPT_SER_SER"/>
    <property type="match status" value="1"/>
</dbReference>
<dbReference type="GO" id="GO:0006508">
    <property type="term" value="P:proteolysis"/>
    <property type="evidence" value="ECO:0007669"/>
    <property type="project" value="UniProtKB-KW"/>
</dbReference>
<dbReference type="Proteomes" id="UP000672032">
    <property type="component" value="Chromosome 7"/>
</dbReference>
<feature type="compositionally biased region" description="Polar residues" evidence="8">
    <location>
        <begin position="533"/>
        <end position="549"/>
    </location>
</feature>
<evidence type="ECO:0000313" key="10">
    <source>
        <dbReference type="Proteomes" id="UP000672032"/>
    </source>
</evidence>
<evidence type="ECO:0000256" key="1">
    <source>
        <dbReference type="ARBA" id="ARBA00009431"/>
    </source>
</evidence>
<evidence type="ECO:0000256" key="2">
    <source>
        <dbReference type="ARBA" id="ARBA00022645"/>
    </source>
</evidence>